<dbReference type="EMBL" id="PPEH01000001">
    <property type="protein sequence ID" value="PNW15278.1"/>
    <property type="molecule type" value="Genomic_DNA"/>
</dbReference>
<evidence type="ECO:0000313" key="4">
    <source>
        <dbReference type="Proteomes" id="UP000236262"/>
    </source>
</evidence>
<dbReference type="KEGG" id="clac:EG342_05685"/>
<dbReference type="RefSeq" id="WP_103288785.1">
    <property type="nucleotide sequence ID" value="NZ_CP033924.1"/>
</dbReference>
<dbReference type="Proteomes" id="UP000279972">
    <property type="component" value="Chromosome"/>
</dbReference>
<proteinExistence type="predicted"/>
<feature type="transmembrane region" description="Helical" evidence="1">
    <location>
        <begin position="25"/>
        <end position="46"/>
    </location>
</feature>
<evidence type="ECO:0000313" key="5">
    <source>
        <dbReference type="Proteomes" id="UP000279972"/>
    </source>
</evidence>
<evidence type="ECO:0000313" key="3">
    <source>
        <dbReference type="EMBL" id="PNW15278.1"/>
    </source>
</evidence>
<dbReference type="EMBL" id="CP033924">
    <property type="protein sequence ID" value="AZA81427.1"/>
    <property type="molecule type" value="Genomic_DNA"/>
</dbReference>
<accession>A0A3G6RX82</accession>
<keyword evidence="1" id="KW-1133">Transmembrane helix</keyword>
<name>A0A3G6RX82_CHRLC</name>
<feature type="transmembrane region" description="Helical" evidence="1">
    <location>
        <begin position="131"/>
        <end position="151"/>
    </location>
</feature>
<protein>
    <recommendedName>
        <fullName evidence="6">MotA/TolQ/ExbB proton channel domain-containing protein</fullName>
    </recommendedName>
</protein>
<evidence type="ECO:0000313" key="2">
    <source>
        <dbReference type="EMBL" id="AZA81427.1"/>
    </source>
</evidence>
<dbReference type="Proteomes" id="UP000236262">
    <property type="component" value="Unassembled WGS sequence"/>
</dbReference>
<dbReference type="AlphaFoldDB" id="A0A3G6RX82"/>
<organism evidence="3 4">
    <name type="scientific">Chryseobacterium lactis</name>
    <dbReference type="NCBI Taxonomy" id="1241981"/>
    <lineage>
        <taxon>Bacteria</taxon>
        <taxon>Pseudomonadati</taxon>
        <taxon>Bacteroidota</taxon>
        <taxon>Flavobacteriia</taxon>
        <taxon>Flavobacteriales</taxon>
        <taxon>Weeksellaceae</taxon>
        <taxon>Chryseobacterium group</taxon>
        <taxon>Chryseobacterium</taxon>
    </lineage>
</organism>
<reference evidence="2 5" key="2">
    <citation type="submission" date="2018-11" db="EMBL/GenBank/DDBJ databases">
        <title>Proposal to divide the Flavobacteriaceae and reorganize its genera based on Amino Acid Identity values calculated from whole genome sequences.</title>
        <authorList>
            <person name="Nicholson A.C."/>
            <person name="Gulvik C.A."/>
            <person name="Whitney A.M."/>
            <person name="Humrighouse B.W."/>
            <person name="Bell M."/>
            <person name="Holmes B."/>
            <person name="Steigerwalt A.G."/>
            <person name="Villarma A."/>
            <person name="Sheth M."/>
            <person name="Batra D."/>
            <person name="Pryor J."/>
            <person name="Bernardet J.-F."/>
            <person name="Hugo C."/>
            <person name="Kampfer P."/>
            <person name="Newman J."/>
            <person name="McQuiston J.R."/>
        </authorList>
    </citation>
    <scope>NUCLEOTIDE SEQUENCE [LARGE SCALE GENOMIC DNA]</scope>
    <source>
        <strain evidence="2 5">KC_1864</strain>
    </source>
</reference>
<keyword evidence="5" id="KW-1185">Reference proteome</keyword>
<gene>
    <name evidence="3" type="ORF">C1637_02300</name>
    <name evidence="2" type="ORF">EG342_05685</name>
</gene>
<reference evidence="3 4" key="1">
    <citation type="submission" date="2018-01" db="EMBL/GenBank/DDBJ databases">
        <title>Draft genome sequences of Chryseobacterium lactis NCTC11390, Chryseobacterium oncorhynchi 701B-08, and Chryseobacterium viscerum 687B-08.</title>
        <authorList>
            <person name="Jeong J.-J."/>
            <person name="Lee Y.J."/>
            <person name="Park B."/>
            <person name="Choi I.-G."/>
            <person name="Kim K.D."/>
        </authorList>
    </citation>
    <scope>NUCLEOTIDE SEQUENCE [LARGE SCALE GENOMIC DNA]</scope>
    <source>
        <strain evidence="3 4">NCTC11390</strain>
    </source>
</reference>
<feature type="transmembrane region" description="Helical" evidence="1">
    <location>
        <begin position="52"/>
        <end position="71"/>
    </location>
</feature>
<sequence length="229" mass="27478">MLNELIQFYYKNLTLTGLIKKYFSFYFYLVIIIYLILGAGIIYLFIIKDNLWWFSLIVPLLVALMYVMKLLSYYTLLKVFPECTKNKSYDLKKLNTYFFEELEKYLKSQHLIEMEDNIISLLKEKSQSLKIPFIFISGIFSVLSLSVFNSLCQKLYDISEKNLKEILLTTILLFMIIALVIPILYYVRDFYFSYYTQYTKINNLINMLEEHKLKKNRESIKNKNYPIIN</sequence>
<evidence type="ECO:0008006" key="6">
    <source>
        <dbReference type="Google" id="ProtNLM"/>
    </source>
</evidence>
<keyword evidence="1" id="KW-0472">Membrane</keyword>
<feature type="transmembrane region" description="Helical" evidence="1">
    <location>
        <begin position="166"/>
        <end position="187"/>
    </location>
</feature>
<keyword evidence="1" id="KW-0812">Transmembrane</keyword>
<evidence type="ECO:0000256" key="1">
    <source>
        <dbReference type="SAM" id="Phobius"/>
    </source>
</evidence>